<comment type="subcellular location">
    <subcellularLocation>
        <location evidence="1">Membrane</location>
        <topology evidence="1">Multi-pass membrane protein</topology>
    </subcellularLocation>
</comment>
<gene>
    <name evidence="9" type="ORF">H257_08074</name>
</gene>
<dbReference type="Pfam" id="PF06664">
    <property type="entry name" value="WLS-like_TM"/>
    <property type="match status" value="1"/>
</dbReference>
<dbReference type="GO" id="GO:0006629">
    <property type="term" value="P:lipid metabolic process"/>
    <property type="evidence" value="ECO:0007669"/>
    <property type="project" value="InterPro"/>
</dbReference>
<dbReference type="InterPro" id="IPR002921">
    <property type="entry name" value="Fungal_lipase-type"/>
</dbReference>
<feature type="transmembrane region" description="Helical" evidence="6">
    <location>
        <begin position="371"/>
        <end position="391"/>
    </location>
</feature>
<sequence>MEPPVAGTYAEDRLAHDEVPSLPSLACSGDGTTILASSSFRLARPSWIATTKVPIHRKVIHPASEWKAELLLPLARPIAQLEVMTKPKVIQLLVVYYLFAFAFLPIIALDTSSTVVATSPFSCTGDGCRHVLAHTRVSPFCTHMSLVVSALSPALVALASDAPPFATATLSIESIHNGPSQSQSFTNWTTTTTSSGITTVESPPFAVDYDTLFGVDINLYSAVNVDLALDSSRHVPPLETLTMTWHQYFVSPYVTLYCSSTVMAVDVVSLGYFVHRVRMFRSSQPHVSLPQWWWIPCLLLSLMLQIQIPFAIAQFVFTMAGAAMPQALLQLSFWLYLVGKNTTRFFVLCFADGMDRTSDNTLNTSDKNSTVRFYVVKAATVAVLTIAQGVNYEWVLSQHVTDVLVLVITVLEFCTQGVMVLWYWVRRGREIRTFPYKTAKFRYVTYGVLSFLVVPEAIGSLITLMKRTTGTHSTPTAKSLAWLAALVRLQAFAWMVLKCYLPLKASQLLQTSPEHRSVALDDEADGAPSSAFRTFNLTTAVTMLNCSVTCYFDDGSSGSPDLGIPMTTESSSRGGLPPTFPRQPPSPSSFGRLGHDIIHPTAYNISVLQVFHDAVTDTNALLLHDRESDRYILSFRGTGSLKNGLTDLKSRQVLFPGMQFKAQRGDLKRRYHRSDVYVHVGFLQAYMALQVDLHDAVRRLPRPTNQPLQLFCTGHSLGGALATLCALDMALAQPNVAVTMYNFGSPRVGNHTFQMLFNATVCGFRVVNDGDVVTQLPKRDYTGVDRSGVGIYKHVGVEVVLLSPGRQVDGHHSFRGIVVAPTIVDRVFVLAMRTKLSSHGLESYRQSFRSLIAHEPAFDEATLISYLNDADKNQTGHDTAVNRVAPKGMTYDDEVEEDDLTDGDDTSMLPTEMLEVLVDVVQEQVQTTVIRDDE</sequence>
<feature type="compositionally biased region" description="Pro residues" evidence="5">
    <location>
        <begin position="578"/>
        <end position="587"/>
    </location>
</feature>
<dbReference type="SUPFAM" id="SSF53474">
    <property type="entry name" value="alpha/beta-Hydrolases"/>
    <property type="match status" value="1"/>
</dbReference>
<dbReference type="InterPro" id="IPR029058">
    <property type="entry name" value="AB_hydrolase_fold"/>
</dbReference>
<keyword evidence="3 6" id="KW-1133">Transmembrane helix</keyword>
<keyword evidence="4 6" id="KW-0472">Membrane</keyword>
<dbReference type="GO" id="GO:0016020">
    <property type="term" value="C:membrane"/>
    <property type="evidence" value="ECO:0007669"/>
    <property type="project" value="UniProtKB-SubCell"/>
</dbReference>
<evidence type="ECO:0000256" key="2">
    <source>
        <dbReference type="ARBA" id="ARBA00022692"/>
    </source>
</evidence>
<evidence type="ECO:0000313" key="9">
    <source>
        <dbReference type="EMBL" id="ETV78571.1"/>
    </source>
</evidence>
<dbReference type="RefSeq" id="XP_009832152.1">
    <property type="nucleotide sequence ID" value="XM_009833850.1"/>
</dbReference>
<dbReference type="InterPro" id="IPR047843">
    <property type="entry name" value="WLS-like_TM"/>
</dbReference>
<feature type="transmembrane region" description="Helical" evidence="6">
    <location>
        <begin position="403"/>
        <end position="425"/>
    </location>
</feature>
<dbReference type="InterPro" id="IPR051218">
    <property type="entry name" value="Sec_MonoDiacylglyc_Lipase"/>
</dbReference>
<feature type="transmembrane region" description="Helical" evidence="6">
    <location>
        <begin position="253"/>
        <end position="273"/>
    </location>
</feature>
<dbReference type="Pfam" id="PF01764">
    <property type="entry name" value="Lipase_3"/>
    <property type="match status" value="1"/>
</dbReference>
<protein>
    <submittedName>
        <fullName evidence="9">Uncharacterized protein</fullName>
    </submittedName>
</protein>
<reference evidence="9" key="1">
    <citation type="submission" date="2013-12" db="EMBL/GenBank/DDBJ databases">
        <title>The Genome Sequence of Aphanomyces astaci APO3.</title>
        <authorList>
            <consortium name="The Broad Institute Genomics Platform"/>
            <person name="Russ C."/>
            <person name="Tyler B."/>
            <person name="van West P."/>
            <person name="Dieguez-Uribeondo J."/>
            <person name="Young S.K."/>
            <person name="Zeng Q."/>
            <person name="Gargeya S."/>
            <person name="Fitzgerald M."/>
            <person name="Abouelleil A."/>
            <person name="Alvarado L."/>
            <person name="Chapman S.B."/>
            <person name="Gainer-Dewar J."/>
            <person name="Goldberg J."/>
            <person name="Griggs A."/>
            <person name="Gujja S."/>
            <person name="Hansen M."/>
            <person name="Howarth C."/>
            <person name="Imamovic A."/>
            <person name="Ireland A."/>
            <person name="Larimer J."/>
            <person name="McCowan C."/>
            <person name="Murphy C."/>
            <person name="Pearson M."/>
            <person name="Poon T.W."/>
            <person name="Priest M."/>
            <person name="Roberts A."/>
            <person name="Saif S."/>
            <person name="Shea T."/>
            <person name="Sykes S."/>
            <person name="Wortman J."/>
            <person name="Nusbaum C."/>
            <person name="Birren B."/>
        </authorList>
    </citation>
    <scope>NUCLEOTIDE SEQUENCE [LARGE SCALE GENOMIC DNA]</scope>
    <source>
        <strain evidence="9">APO3</strain>
    </source>
</reference>
<accession>W4GH40</accession>
<dbReference type="AlphaFoldDB" id="W4GH40"/>
<feature type="transmembrane region" description="Helical" evidence="6">
    <location>
        <begin position="333"/>
        <end position="351"/>
    </location>
</feature>
<organism evidence="9">
    <name type="scientific">Aphanomyces astaci</name>
    <name type="common">Crayfish plague agent</name>
    <dbReference type="NCBI Taxonomy" id="112090"/>
    <lineage>
        <taxon>Eukaryota</taxon>
        <taxon>Sar</taxon>
        <taxon>Stramenopiles</taxon>
        <taxon>Oomycota</taxon>
        <taxon>Saprolegniomycetes</taxon>
        <taxon>Saprolegniales</taxon>
        <taxon>Verrucalvaceae</taxon>
        <taxon>Aphanomyces</taxon>
    </lineage>
</organism>
<evidence type="ECO:0000256" key="5">
    <source>
        <dbReference type="SAM" id="MobiDB-lite"/>
    </source>
</evidence>
<dbReference type="Gene3D" id="3.40.50.1820">
    <property type="entry name" value="alpha/beta hydrolase"/>
    <property type="match status" value="1"/>
</dbReference>
<feature type="transmembrane region" description="Helical" evidence="6">
    <location>
        <begin position="89"/>
        <end position="109"/>
    </location>
</feature>
<evidence type="ECO:0000256" key="4">
    <source>
        <dbReference type="ARBA" id="ARBA00023136"/>
    </source>
</evidence>
<feature type="domain" description="Fungal lipase-type" evidence="7">
    <location>
        <begin position="633"/>
        <end position="779"/>
    </location>
</feature>
<dbReference type="EMBL" id="KI913130">
    <property type="protein sequence ID" value="ETV78571.1"/>
    <property type="molecule type" value="Genomic_DNA"/>
</dbReference>
<feature type="domain" description="Wntless-like transmembrane" evidence="8">
    <location>
        <begin position="261"/>
        <end position="502"/>
    </location>
</feature>
<evidence type="ECO:0000256" key="6">
    <source>
        <dbReference type="SAM" id="Phobius"/>
    </source>
</evidence>
<dbReference type="PANTHER" id="PTHR45856">
    <property type="entry name" value="ALPHA/BETA-HYDROLASES SUPERFAMILY PROTEIN"/>
    <property type="match status" value="1"/>
</dbReference>
<evidence type="ECO:0000259" key="7">
    <source>
        <dbReference type="Pfam" id="PF01764"/>
    </source>
</evidence>
<dbReference type="OrthoDB" id="426718at2759"/>
<dbReference type="PANTHER" id="PTHR45856:SF24">
    <property type="entry name" value="FUNGAL LIPASE-LIKE DOMAIN-CONTAINING PROTEIN"/>
    <property type="match status" value="1"/>
</dbReference>
<feature type="transmembrane region" description="Helical" evidence="6">
    <location>
        <begin position="446"/>
        <end position="465"/>
    </location>
</feature>
<dbReference type="CDD" id="cd00519">
    <property type="entry name" value="Lipase_3"/>
    <property type="match status" value="1"/>
</dbReference>
<proteinExistence type="predicted"/>
<feature type="region of interest" description="Disordered" evidence="5">
    <location>
        <begin position="566"/>
        <end position="587"/>
    </location>
</feature>
<feature type="transmembrane region" description="Helical" evidence="6">
    <location>
        <begin position="293"/>
        <end position="313"/>
    </location>
</feature>
<evidence type="ECO:0000259" key="8">
    <source>
        <dbReference type="Pfam" id="PF06664"/>
    </source>
</evidence>
<keyword evidence="2 6" id="KW-0812">Transmembrane</keyword>
<dbReference type="VEuPathDB" id="FungiDB:H257_08074"/>
<evidence type="ECO:0000256" key="3">
    <source>
        <dbReference type="ARBA" id="ARBA00022989"/>
    </source>
</evidence>
<evidence type="ECO:0000256" key="1">
    <source>
        <dbReference type="ARBA" id="ARBA00004141"/>
    </source>
</evidence>
<dbReference type="GeneID" id="20810070"/>
<name>W4GH40_APHAT</name>